<feature type="region of interest" description="Disordered" evidence="2">
    <location>
        <begin position="119"/>
        <end position="146"/>
    </location>
</feature>
<feature type="compositionally biased region" description="Low complexity" evidence="2">
    <location>
        <begin position="124"/>
        <end position="146"/>
    </location>
</feature>
<evidence type="ECO:0000256" key="1">
    <source>
        <dbReference type="ARBA" id="ARBA00043985"/>
    </source>
</evidence>
<dbReference type="AlphaFoldDB" id="A0A2U1T4F4"/>
<proteinExistence type="inferred from homology"/>
<evidence type="ECO:0000256" key="2">
    <source>
        <dbReference type="SAM" id="MobiDB-lite"/>
    </source>
</evidence>
<sequence length="284" mass="31220">MANPFSKGWKYLMSSLDQKIDENADPKVQIKQAVDAAKQQHREISEQAAQVIGNQRQLEMQLDRLVKSQADYQKKAQTALRMADEAAANGDEAKAAELNNTAEVIASQLVTVEQELENTKQMHASATQAAEQAKQQQQQSEARLQQQLAEVDKLQAQADQAKMQEKNAEAMDSMKQFSDDDSVPTLDGVRDKIERRYADALGAQELTENTVHDRMAEISMSGRDMAATSKLDEIRASMNKELDSGSADSGSTSRQDEIVAEIEAEMEAEADGDANGETPSANKD</sequence>
<dbReference type="InterPro" id="IPR007157">
    <property type="entry name" value="PspA_VIPP1"/>
</dbReference>
<accession>A0A2U1T4F4</accession>
<comment type="similarity">
    <text evidence="1">Belongs to the PspA/Vipp/IM30 family.</text>
</comment>
<evidence type="ECO:0000313" key="3">
    <source>
        <dbReference type="EMBL" id="PWC00862.1"/>
    </source>
</evidence>
<protein>
    <submittedName>
        <fullName evidence="3">PspA/IM30 family protein</fullName>
    </submittedName>
</protein>
<dbReference type="Proteomes" id="UP000244989">
    <property type="component" value="Unassembled WGS sequence"/>
</dbReference>
<dbReference type="EMBL" id="QEEZ01000027">
    <property type="protein sequence ID" value="PWC00862.1"/>
    <property type="molecule type" value="Genomic_DNA"/>
</dbReference>
<dbReference type="KEGG" id="cyz:C3B44_11195"/>
<dbReference type="Pfam" id="PF04012">
    <property type="entry name" value="PspA_IM30"/>
    <property type="match status" value="1"/>
</dbReference>
<comment type="caution">
    <text evidence="3">The sequence shown here is derived from an EMBL/GenBank/DDBJ whole genome shotgun (WGS) entry which is preliminary data.</text>
</comment>
<name>A0A2U1T4F4_9CORY</name>
<gene>
    <name evidence="3" type="ORF">DF222_10445</name>
</gene>
<feature type="region of interest" description="Disordered" evidence="2">
    <location>
        <begin position="222"/>
        <end position="284"/>
    </location>
</feature>
<reference evidence="4" key="1">
    <citation type="submission" date="2018-04" db="EMBL/GenBank/DDBJ databases">
        <authorList>
            <person name="Liu S."/>
            <person name="Wang Z."/>
            <person name="Li J."/>
        </authorList>
    </citation>
    <scope>NUCLEOTIDE SEQUENCE [LARGE SCALE GENOMIC DNA]</scope>
    <source>
        <strain evidence="4">2189</strain>
    </source>
</reference>
<dbReference type="OrthoDB" id="3542619at2"/>
<dbReference type="RefSeq" id="WP_108432432.1">
    <property type="nucleotide sequence ID" value="NZ_CP026947.1"/>
</dbReference>
<feature type="compositionally biased region" description="Acidic residues" evidence="2">
    <location>
        <begin position="258"/>
        <end position="274"/>
    </location>
</feature>
<feature type="compositionally biased region" description="Basic and acidic residues" evidence="2">
    <location>
        <begin position="230"/>
        <end position="243"/>
    </location>
</feature>
<keyword evidence="4" id="KW-1185">Reference proteome</keyword>
<evidence type="ECO:0000313" key="4">
    <source>
        <dbReference type="Proteomes" id="UP000244989"/>
    </source>
</evidence>
<organism evidence="3 4">
    <name type="scientific">Corynebacterium yudongzhengii</name>
    <dbReference type="NCBI Taxonomy" id="2080740"/>
    <lineage>
        <taxon>Bacteria</taxon>
        <taxon>Bacillati</taxon>
        <taxon>Actinomycetota</taxon>
        <taxon>Actinomycetes</taxon>
        <taxon>Mycobacteriales</taxon>
        <taxon>Corynebacteriaceae</taxon>
        <taxon>Corynebacterium</taxon>
    </lineage>
</organism>